<organism evidence="2">
    <name type="scientific">Brassica napus</name>
    <name type="common">Rape</name>
    <dbReference type="NCBI Taxonomy" id="3708"/>
    <lineage>
        <taxon>Eukaryota</taxon>
        <taxon>Viridiplantae</taxon>
        <taxon>Streptophyta</taxon>
        <taxon>Embryophyta</taxon>
        <taxon>Tracheophyta</taxon>
        <taxon>Spermatophyta</taxon>
        <taxon>Magnoliopsida</taxon>
        <taxon>eudicotyledons</taxon>
        <taxon>Gunneridae</taxon>
        <taxon>Pentapetalae</taxon>
        <taxon>rosids</taxon>
        <taxon>malvids</taxon>
        <taxon>Brassicales</taxon>
        <taxon>Brassicaceae</taxon>
        <taxon>Brassiceae</taxon>
        <taxon>Brassica</taxon>
    </lineage>
</organism>
<dbReference type="EMBL" id="HG994357">
    <property type="protein sequence ID" value="CAF2121449.1"/>
    <property type="molecule type" value="Genomic_DNA"/>
</dbReference>
<evidence type="ECO:0000313" key="2">
    <source>
        <dbReference type="EMBL" id="CAF2121449.1"/>
    </source>
</evidence>
<feature type="non-terminal residue" evidence="2">
    <location>
        <position position="90"/>
    </location>
</feature>
<evidence type="ECO:0000256" key="1">
    <source>
        <dbReference type="SAM" id="MobiDB-lite"/>
    </source>
</evidence>
<gene>
    <name evidence="2" type="ORF">DARMORV10_A03P13650.1</name>
</gene>
<accession>A0A816V222</accession>
<reference evidence="2" key="1">
    <citation type="submission" date="2021-01" db="EMBL/GenBank/DDBJ databases">
        <authorList>
            <consortium name="Genoscope - CEA"/>
            <person name="William W."/>
        </authorList>
    </citation>
    <scope>NUCLEOTIDE SEQUENCE</scope>
</reference>
<sequence length="90" mass="10632">MHETKKSVSSFKIKKNESKKSRARTKYHSRKIILEEEKALAENEPHMTLSSLEEAKTKAENLKNQAHDIQKPLCRDHRDPRSERFQEECL</sequence>
<feature type="region of interest" description="Disordered" evidence="1">
    <location>
        <begin position="1"/>
        <end position="27"/>
    </location>
</feature>
<proteinExistence type="predicted"/>
<dbReference type="AlphaFoldDB" id="A0A816V222"/>
<dbReference type="Proteomes" id="UP001295469">
    <property type="component" value="Chromosome A03"/>
</dbReference>
<protein>
    <submittedName>
        <fullName evidence="2">(rape) hypothetical protein</fullName>
    </submittedName>
</protein>
<name>A0A816V222_BRANA</name>
<feature type="region of interest" description="Disordered" evidence="1">
    <location>
        <begin position="64"/>
        <end position="90"/>
    </location>
</feature>